<evidence type="ECO:0000256" key="2">
    <source>
        <dbReference type="ARBA" id="ARBA00022679"/>
    </source>
</evidence>
<dbReference type="Pfam" id="PF13692">
    <property type="entry name" value="Glyco_trans_1_4"/>
    <property type="match status" value="1"/>
</dbReference>
<evidence type="ECO:0000313" key="4">
    <source>
        <dbReference type="EMBL" id="TBN47291.1"/>
    </source>
</evidence>
<dbReference type="PANTHER" id="PTHR12526">
    <property type="entry name" value="GLYCOSYLTRANSFERASE"/>
    <property type="match status" value="1"/>
</dbReference>
<evidence type="ECO:0000256" key="1">
    <source>
        <dbReference type="ARBA" id="ARBA00022676"/>
    </source>
</evidence>
<keyword evidence="2 4" id="KW-0808">Transferase</keyword>
<dbReference type="SUPFAM" id="SSF53756">
    <property type="entry name" value="UDP-Glycosyltransferase/glycogen phosphorylase"/>
    <property type="match status" value="1"/>
</dbReference>
<evidence type="ECO:0000313" key="5">
    <source>
        <dbReference type="Proteomes" id="UP000291613"/>
    </source>
</evidence>
<dbReference type="RefSeq" id="WP_131004627.1">
    <property type="nucleotide sequence ID" value="NZ_JBHSZR010000010.1"/>
</dbReference>
<keyword evidence="1" id="KW-0328">Glycosyltransferase</keyword>
<comment type="caution">
    <text evidence="4">The sequence shown here is derived from an EMBL/GenBank/DDBJ whole genome shotgun (WGS) entry which is preliminary data.</text>
</comment>
<dbReference type="Proteomes" id="UP000291613">
    <property type="component" value="Unassembled WGS sequence"/>
</dbReference>
<organism evidence="4 5">
    <name type="scientific">Hansschlegelia quercus</name>
    <dbReference type="NCBI Taxonomy" id="2528245"/>
    <lineage>
        <taxon>Bacteria</taxon>
        <taxon>Pseudomonadati</taxon>
        <taxon>Pseudomonadota</taxon>
        <taxon>Alphaproteobacteria</taxon>
        <taxon>Hyphomicrobiales</taxon>
        <taxon>Methylopilaceae</taxon>
        <taxon>Hansschlegelia</taxon>
    </lineage>
</organism>
<dbReference type="AlphaFoldDB" id="A0A4Q9GFZ4"/>
<dbReference type="OrthoDB" id="9781738at2"/>
<sequence length="402" mass="44467">MKIACFVRPHMGGTFSVFRQLREGLAPHGFNLDWLASGAADVLRQDVWRDERSRGEVVDPSGEMSPRRRAEELARLISERRYDAVMLNVLGDGVETEVARYLPQTILRVVVVHNITPGTYAAAKSVRDNVHAAVCVSPRCRDDLVRSHGFDPERTILIPNAVDVECFAAAAEGRGRGDGLRLLFLGRIEDNSKGVMWLPRIVAERLPTTTVTIAGAGPDEAQLRRAFERGGDRVVFLGAVPPERVPALLAEHDVLLMPSRFEGAPMSLIEGMAAGCVPVASRIRGVTDAFVEHGQDGLLFPMGDWRAASLLIRQLENDEIRLQTLSEAARARALRGCRQDDMATAYASLFHQLQADPPPVAESREFDRWTTPAGLRRPLRSRAPEPIKNLVRLVRERLTAAR</sequence>
<dbReference type="InterPro" id="IPR028098">
    <property type="entry name" value="Glyco_trans_4-like_N"/>
</dbReference>
<dbReference type="PANTHER" id="PTHR12526:SF510">
    <property type="entry name" value="D-INOSITOL 3-PHOSPHATE GLYCOSYLTRANSFERASE"/>
    <property type="match status" value="1"/>
</dbReference>
<evidence type="ECO:0000259" key="3">
    <source>
        <dbReference type="Pfam" id="PF13439"/>
    </source>
</evidence>
<dbReference type="GO" id="GO:0016757">
    <property type="term" value="F:glycosyltransferase activity"/>
    <property type="evidence" value="ECO:0007669"/>
    <property type="project" value="UniProtKB-KW"/>
</dbReference>
<gene>
    <name evidence="4" type="ORF">EYR15_16245</name>
</gene>
<accession>A0A4Q9GFZ4</accession>
<protein>
    <submittedName>
        <fullName evidence="4">Glycosyltransferase family 1 protein</fullName>
    </submittedName>
</protein>
<dbReference type="Gene3D" id="3.40.50.2000">
    <property type="entry name" value="Glycogen Phosphorylase B"/>
    <property type="match status" value="2"/>
</dbReference>
<name>A0A4Q9GFZ4_9HYPH</name>
<dbReference type="Pfam" id="PF13439">
    <property type="entry name" value="Glyco_transf_4"/>
    <property type="match status" value="1"/>
</dbReference>
<reference evidence="4 5" key="1">
    <citation type="submission" date="2019-02" db="EMBL/GenBank/DDBJ databases">
        <title>Hansschlegelia quercus sp. nov., a novel methylotrophic bacterium from buds of oak (Quercus robur L.).</title>
        <authorList>
            <person name="Agafonova N.V."/>
            <person name="Kaparullina E.N."/>
            <person name="Grouzdev D.S."/>
            <person name="Doronina N.V."/>
        </authorList>
    </citation>
    <scope>NUCLEOTIDE SEQUENCE [LARGE SCALE GENOMIC DNA]</scope>
    <source>
        <strain evidence="4 5">Dub</strain>
    </source>
</reference>
<keyword evidence="5" id="KW-1185">Reference proteome</keyword>
<proteinExistence type="predicted"/>
<dbReference type="EMBL" id="SIUB01000011">
    <property type="protein sequence ID" value="TBN47291.1"/>
    <property type="molecule type" value="Genomic_DNA"/>
</dbReference>
<dbReference type="CDD" id="cd03801">
    <property type="entry name" value="GT4_PimA-like"/>
    <property type="match status" value="1"/>
</dbReference>
<feature type="domain" description="Glycosyltransferase subfamily 4-like N-terminal" evidence="3">
    <location>
        <begin position="11"/>
        <end position="165"/>
    </location>
</feature>